<evidence type="ECO:0000313" key="3">
    <source>
        <dbReference type="Proteomes" id="UP000326458"/>
    </source>
</evidence>
<reference evidence="2 3" key="1">
    <citation type="submission" date="2019-06" db="EMBL/GenBank/DDBJ databases">
        <title>Discovery of a novel chromosome fission-fusion reversal in muntjac.</title>
        <authorList>
            <person name="Mudd A.B."/>
            <person name="Bredeson J.V."/>
            <person name="Baum R."/>
            <person name="Hockemeyer D."/>
            <person name="Rokhsar D.S."/>
        </authorList>
    </citation>
    <scope>NUCLEOTIDE SEQUENCE [LARGE SCALE GENOMIC DNA]</scope>
    <source>
        <strain evidence="2">UTSW_UCB_Mm</strain>
        <tissue evidence="2">Fibroblast cell line</tissue>
    </source>
</reference>
<organism evidence="2 3">
    <name type="scientific">Muntiacus muntjak</name>
    <name type="common">Barking deer</name>
    <name type="synonym">Indian muntjac</name>
    <dbReference type="NCBI Taxonomy" id="9888"/>
    <lineage>
        <taxon>Eukaryota</taxon>
        <taxon>Metazoa</taxon>
        <taxon>Chordata</taxon>
        <taxon>Craniata</taxon>
        <taxon>Vertebrata</taxon>
        <taxon>Euteleostomi</taxon>
        <taxon>Mammalia</taxon>
        <taxon>Eutheria</taxon>
        <taxon>Laurasiatheria</taxon>
        <taxon>Artiodactyla</taxon>
        <taxon>Ruminantia</taxon>
        <taxon>Pecora</taxon>
        <taxon>Cervidae</taxon>
        <taxon>Muntiacinae</taxon>
        <taxon>Muntiacus</taxon>
    </lineage>
</organism>
<proteinExistence type="predicted"/>
<dbReference type="Gene3D" id="2.60.120.920">
    <property type="match status" value="1"/>
</dbReference>
<dbReference type="InterPro" id="IPR006574">
    <property type="entry name" value="PRY"/>
</dbReference>
<dbReference type="Pfam" id="PF13765">
    <property type="entry name" value="PRY"/>
    <property type="match status" value="1"/>
</dbReference>
<dbReference type="InterPro" id="IPR003879">
    <property type="entry name" value="Butyrophylin_SPRY"/>
</dbReference>
<evidence type="ECO:0000259" key="1">
    <source>
        <dbReference type="PROSITE" id="PS50188"/>
    </source>
</evidence>
<dbReference type="PRINTS" id="PR01407">
    <property type="entry name" value="BUTYPHLNCDUF"/>
</dbReference>
<dbReference type="Proteomes" id="UP000326458">
    <property type="component" value="Unassembled WGS sequence"/>
</dbReference>
<dbReference type="AlphaFoldDB" id="A0A5N3UPI5"/>
<gene>
    <name evidence="2" type="ORF">FD754_024444</name>
</gene>
<dbReference type="SMART" id="SM00589">
    <property type="entry name" value="PRY"/>
    <property type="match status" value="1"/>
</dbReference>
<dbReference type="InterPro" id="IPR013320">
    <property type="entry name" value="ConA-like_dom_sf"/>
</dbReference>
<sequence>CPGIQVPVTLPLCSPWVVALVETRESREEGKVSSLEDQNSKIYICSIILEIYFSLQHFMSYELLRLYACIKCAANSPFWTLLRLSVPRKKFWEEKGMREGKLMRDLEYKKMRIILDSQTANGYLSVSPNGKSMMFTGLQMNKYQCGQRFDPEPGVLGSKGFTWGKVYWEVKVDRICWEAEDRGVFGTRHLGGNTGITGGYHSLGYREENEEESVVRRGFLNFTPEEGFWTLQLSSAGVSICTNPEPFQILSYYPQQIVVSLDHDSGKIIYEFSSAFTGRIFPFL</sequence>
<dbReference type="PANTHER" id="PTHR24103">
    <property type="entry name" value="E3 UBIQUITIN-PROTEIN LIGASE TRIM"/>
    <property type="match status" value="1"/>
</dbReference>
<evidence type="ECO:0000313" key="2">
    <source>
        <dbReference type="EMBL" id="KAB0338627.1"/>
    </source>
</evidence>
<comment type="caution">
    <text evidence="2">The sequence shown here is derived from an EMBL/GenBank/DDBJ whole genome shotgun (WGS) entry which is preliminary data.</text>
</comment>
<protein>
    <recommendedName>
        <fullName evidence="1">B30.2/SPRY domain-containing protein</fullName>
    </recommendedName>
</protein>
<dbReference type="EMBL" id="VCEA01003636">
    <property type="protein sequence ID" value="KAB0338627.1"/>
    <property type="molecule type" value="Genomic_DNA"/>
</dbReference>
<accession>A0A5N3UPI5</accession>
<dbReference type="PROSITE" id="PS50188">
    <property type="entry name" value="B302_SPRY"/>
    <property type="match status" value="1"/>
</dbReference>
<feature type="domain" description="B30.2/SPRY" evidence="1">
    <location>
        <begin position="93"/>
        <end position="284"/>
    </location>
</feature>
<name>A0A5N3UPI5_MUNMU</name>
<dbReference type="InterPro" id="IPR050143">
    <property type="entry name" value="TRIM/RBCC"/>
</dbReference>
<dbReference type="InterPro" id="IPR001870">
    <property type="entry name" value="B30.2/SPRY"/>
</dbReference>
<dbReference type="InterPro" id="IPR043136">
    <property type="entry name" value="B30.2/SPRY_sf"/>
</dbReference>
<dbReference type="SUPFAM" id="SSF49899">
    <property type="entry name" value="Concanavalin A-like lectins/glucanases"/>
    <property type="match status" value="1"/>
</dbReference>
<feature type="non-terminal residue" evidence="2">
    <location>
        <position position="1"/>
    </location>
</feature>
<keyword evidence="3" id="KW-1185">Reference proteome</keyword>